<dbReference type="PANTHER" id="PTHR24305">
    <property type="entry name" value="CYTOCHROME P450"/>
    <property type="match status" value="1"/>
</dbReference>
<dbReference type="GO" id="GO:0016705">
    <property type="term" value="F:oxidoreductase activity, acting on paired donors, with incorporation or reduction of molecular oxygen"/>
    <property type="evidence" value="ECO:0007669"/>
    <property type="project" value="InterPro"/>
</dbReference>
<comment type="similarity">
    <text evidence="2 4">Belongs to the cytochrome P450 family.</text>
</comment>
<dbReference type="GO" id="GO:0004497">
    <property type="term" value="F:monooxygenase activity"/>
    <property type="evidence" value="ECO:0007669"/>
    <property type="project" value="UniProtKB-KW"/>
</dbReference>
<dbReference type="AlphaFoldDB" id="A0A9X3S7A2"/>
<dbReference type="Gene3D" id="1.10.630.10">
    <property type="entry name" value="Cytochrome P450"/>
    <property type="match status" value="1"/>
</dbReference>
<dbReference type="InterPro" id="IPR036396">
    <property type="entry name" value="Cyt_P450_sf"/>
</dbReference>
<comment type="cofactor">
    <cofactor evidence="1 3">
        <name>heme</name>
        <dbReference type="ChEBI" id="CHEBI:30413"/>
    </cofactor>
</comment>
<dbReference type="RefSeq" id="WP_270025124.1">
    <property type="nucleotide sequence ID" value="NZ_JAPDDP010000016.1"/>
</dbReference>
<evidence type="ECO:0000256" key="1">
    <source>
        <dbReference type="ARBA" id="ARBA00001971"/>
    </source>
</evidence>
<dbReference type="SUPFAM" id="SSF48264">
    <property type="entry name" value="Cytochrome P450"/>
    <property type="match status" value="1"/>
</dbReference>
<keyword evidence="6" id="KW-1185">Reference proteome</keyword>
<proteinExistence type="inferred from homology"/>
<dbReference type="Proteomes" id="UP001147653">
    <property type="component" value="Unassembled WGS sequence"/>
</dbReference>
<protein>
    <submittedName>
        <fullName evidence="5">Cytochrome P450</fullName>
    </submittedName>
</protein>
<keyword evidence="3 4" id="KW-0408">Iron</keyword>
<dbReference type="CDD" id="cd11053">
    <property type="entry name" value="CYP110-like"/>
    <property type="match status" value="1"/>
</dbReference>
<name>A0A9X3S7A2_9ACTN</name>
<accession>A0A9X3S7A2</accession>
<feature type="binding site" description="axial binding residue" evidence="3">
    <location>
        <position position="363"/>
    </location>
    <ligand>
        <name>heme</name>
        <dbReference type="ChEBI" id="CHEBI:30413"/>
    </ligand>
    <ligandPart>
        <name>Fe</name>
        <dbReference type="ChEBI" id="CHEBI:18248"/>
    </ligandPart>
</feature>
<dbReference type="EMBL" id="JAPDDP010000016">
    <property type="protein sequence ID" value="MDA0180814.1"/>
    <property type="molecule type" value="Genomic_DNA"/>
</dbReference>
<evidence type="ECO:0000313" key="6">
    <source>
        <dbReference type="Proteomes" id="UP001147653"/>
    </source>
</evidence>
<dbReference type="InterPro" id="IPR002401">
    <property type="entry name" value="Cyt_P450_E_grp-I"/>
</dbReference>
<dbReference type="GO" id="GO:0005506">
    <property type="term" value="F:iron ion binding"/>
    <property type="evidence" value="ECO:0007669"/>
    <property type="project" value="InterPro"/>
</dbReference>
<dbReference type="GO" id="GO:0020037">
    <property type="term" value="F:heme binding"/>
    <property type="evidence" value="ECO:0007669"/>
    <property type="project" value="InterPro"/>
</dbReference>
<keyword evidence="4" id="KW-0560">Oxidoreductase</keyword>
<comment type="caution">
    <text evidence="5">The sequence shown here is derived from an EMBL/GenBank/DDBJ whole genome shotgun (WGS) entry which is preliminary data.</text>
</comment>
<keyword evidence="4" id="KW-0503">Monooxygenase</keyword>
<dbReference type="InterPro" id="IPR017972">
    <property type="entry name" value="Cyt_P450_CS"/>
</dbReference>
<sequence>MSLPPGPSGPHILQTMGWLSRPGPYSRRLRARYGDVITLHVEQHAPWVLLGHPDHVKQVFTGDPNVLHAGEGNAILKPLLGPRSVLLLDGKEHLQQRKLMLPPFHGERMQAYGDMIREIAREEVASWPTGEPLPTRLRTQALTLEIIMRAIFGTRDERLRDAINTLLEFVGRPSSLVLAVVGGKRANHYVYGRVRAEVDRLLAELIAARRADPELDHKDDILSLLMSGTDMDDATLIDELVTLLAAGHETTATALAWALERLSRHPAAWARLREGEDDYLDAVCKETLRLRPVIPAVIRMLKAPYEIGGYELPAGVAVVPSIHLVHTREDTYPDPLVFRPERFLEQPAGTYTWIPFGGGVRRCLGATFALFEMRWVLRAIADAVVDLQPATPRSEGTKHRSITLAPQADGRVIVARRTTPARRAQPVPTGR</sequence>
<reference evidence="5" key="1">
    <citation type="submission" date="2022-10" db="EMBL/GenBank/DDBJ databases">
        <title>The WGS of Solirubrobacter phytolaccae KCTC 29190.</title>
        <authorList>
            <person name="Jiang Z."/>
        </authorList>
    </citation>
    <scope>NUCLEOTIDE SEQUENCE</scope>
    <source>
        <strain evidence="5">KCTC 29190</strain>
    </source>
</reference>
<evidence type="ECO:0000256" key="3">
    <source>
        <dbReference type="PIRSR" id="PIRSR602401-1"/>
    </source>
</evidence>
<dbReference type="InterPro" id="IPR001128">
    <property type="entry name" value="Cyt_P450"/>
</dbReference>
<dbReference type="PANTHER" id="PTHR24305:SF166">
    <property type="entry name" value="CYTOCHROME P450 12A4, MITOCHONDRIAL-RELATED"/>
    <property type="match status" value="1"/>
</dbReference>
<evidence type="ECO:0000256" key="4">
    <source>
        <dbReference type="RuleBase" id="RU000461"/>
    </source>
</evidence>
<keyword evidence="3 4" id="KW-0479">Metal-binding</keyword>
<gene>
    <name evidence="5" type="ORF">OJ997_10960</name>
</gene>
<dbReference type="Pfam" id="PF00067">
    <property type="entry name" value="p450"/>
    <property type="match status" value="1"/>
</dbReference>
<organism evidence="5 6">
    <name type="scientific">Solirubrobacter phytolaccae</name>
    <dbReference type="NCBI Taxonomy" id="1404360"/>
    <lineage>
        <taxon>Bacteria</taxon>
        <taxon>Bacillati</taxon>
        <taxon>Actinomycetota</taxon>
        <taxon>Thermoleophilia</taxon>
        <taxon>Solirubrobacterales</taxon>
        <taxon>Solirubrobacteraceae</taxon>
        <taxon>Solirubrobacter</taxon>
    </lineage>
</organism>
<dbReference type="PROSITE" id="PS00086">
    <property type="entry name" value="CYTOCHROME_P450"/>
    <property type="match status" value="1"/>
</dbReference>
<evidence type="ECO:0000313" key="5">
    <source>
        <dbReference type="EMBL" id="MDA0180814.1"/>
    </source>
</evidence>
<dbReference type="PRINTS" id="PR00385">
    <property type="entry name" value="P450"/>
</dbReference>
<keyword evidence="3 4" id="KW-0349">Heme</keyword>
<evidence type="ECO:0000256" key="2">
    <source>
        <dbReference type="ARBA" id="ARBA00010617"/>
    </source>
</evidence>
<dbReference type="InterPro" id="IPR050121">
    <property type="entry name" value="Cytochrome_P450_monoxygenase"/>
</dbReference>
<dbReference type="PRINTS" id="PR00463">
    <property type="entry name" value="EP450I"/>
</dbReference>